<dbReference type="EMBL" id="BMRB01000004">
    <property type="protein sequence ID" value="GGS45350.1"/>
    <property type="molecule type" value="Genomic_DNA"/>
</dbReference>
<keyword evidence="1" id="KW-0812">Transmembrane</keyword>
<feature type="transmembrane region" description="Helical" evidence="1">
    <location>
        <begin position="63"/>
        <end position="82"/>
    </location>
</feature>
<proteinExistence type="predicted"/>
<dbReference type="InterPro" id="IPR045770">
    <property type="entry name" value="DUF6223"/>
</dbReference>
<organism evidence="2 3">
    <name type="scientific">Actinokineospora fastidiosa</name>
    <dbReference type="NCBI Taxonomy" id="1816"/>
    <lineage>
        <taxon>Bacteria</taxon>
        <taxon>Bacillati</taxon>
        <taxon>Actinomycetota</taxon>
        <taxon>Actinomycetes</taxon>
        <taxon>Pseudonocardiales</taxon>
        <taxon>Pseudonocardiaceae</taxon>
        <taxon>Actinokineospora</taxon>
    </lineage>
</organism>
<evidence type="ECO:0000313" key="2">
    <source>
        <dbReference type="EMBL" id="GGS45350.1"/>
    </source>
</evidence>
<reference evidence="2" key="1">
    <citation type="journal article" date="2014" name="Int. J. Syst. Evol. Microbiol.">
        <title>Complete genome sequence of Corynebacterium casei LMG S-19264T (=DSM 44701T), isolated from a smear-ripened cheese.</title>
        <authorList>
            <consortium name="US DOE Joint Genome Institute (JGI-PGF)"/>
            <person name="Walter F."/>
            <person name="Albersmeier A."/>
            <person name="Kalinowski J."/>
            <person name="Ruckert C."/>
        </authorList>
    </citation>
    <scope>NUCLEOTIDE SEQUENCE</scope>
    <source>
        <strain evidence="2">JCM 3276</strain>
    </source>
</reference>
<evidence type="ECO:0000256" key="1">
    <source>
        <dbReference type="SAM" id="Phobius"/>
    </source>
</evidence>
<protein>
    <submittedName>
        <fullName evidence="2">Uncharacterized protein</fullName>
    </submittedName>
</protein>
<name>A0A918GMK7_9PSEU</name>
<reference evidence="2" key="2">
    <citation type="submission" date="2020-09" db="EMBL/GenBank/DDBJ databases">
        <authorList>
            <person name="Sun Q."/>
            <person name="Ohkuma M."/>
        </authorList>
    </citation>
    <scope>NUCLEOTIDE SEQUENCE</scope>
    <source>
        <strain evidence="2">JCM 3276</strain>
    </source>
</reference>
<feature type="transmembrane region" description="Helical" evidence="1">
    <location>
        <begin position="94"/>
        <end position="114"/>
    </location>
</feature>
<feature type="transmembrane region" description="Helical" evidence="1">
    <location>
        <begin position="32"/>
        <end position="51"/>
    </location>
</feature>
<keyword evidence="3" id="KW-1185">Reference proteome</keyword>
<dbReference type="RefSeq" id="WP_189212605.1">
    <property type="nucleotide sequence ID" value="NZ_BMRB01000004.1"/>
</dbReference>
<keyword evidence="1" id="KW-1133">Transmembrane helix</keyword>
<dbReference type="AlphaFoldDB" id="A0A918GMK7"/>
<dbReference type="Proteomes" id="UP000660680">
    <property type="component" value="Unassembled WGS sequence"/>
</dbReference>
<dbReference type="Pfam" id="PF19733">
    <property type="entry name" value="DUF6223"/>
    <property type="match status" value="1"/>
</dbReference>
<accession>A0A918GMK7</accession>
<comment type="caution">
    <text evidence="2">The sequence shown here is derived from an EMBL/GenBank/DDBJ whole genome shotgun (WGS) entry which is preliminary data.</text>
</comment>
<sequence length="124" mass="12142">MSVAFVAQVCTTQAECASQGVDTFVGTPARIWASVAALVALASVATAWLALARPRRIGRKAAIAALVAGTVAAVNGAVNLAVADGGLGTGNGVAGGAIALALGLTAATLSWRALARSRTTEPIS</sequence>
<gene>
    <name evidence="2" type="ORF">GCM10010171_45530</name>
</gene>
<evidence type="ECO:0000313" key="3">
    <source>
        <dbReference type="Proteomes" id="UP000660680"/>
    </source>
</evidence>
<keyword evidence="1" id="KW-0472">Membrane</keyword>